<comment type="caution">
    <text evidence="2">The sequence shown here is derived from an EMBL/GenBank/DDBJ whole genome shotgun (WGS) entry which is preliminary data.</text>
</comment>
<keyword evidence="3" id="KW-1185">Reference proteome</keyword>
<dbReference type="Proteomes" id="UP000770785">
    <property type="component" value="Unassembled WGS sequence"/>
</dbReference>
<keyword evidence="2" id="KW-0808">Transferase</keyword>
<keyword evidence="2" id="KW-0548">Nucleotidyltransferase</keyword>
<name>A0ABX0XAV2_9BACT</name>
<dbReference type="InterPro" id="IPR029044">
    <property type="entry name" value="Nucleotide-diphossugar_trans"/>
</dbReference>
<sequence>MQKKITTVILAAGQSSRMGRPKLLLPVAGRSLIAGAVAVAETLSGQNIVVTGAYDREIRRVLVENTTVNLIHNPDWENGMGSSINTGVSAVNPTDCRGILVMLADQPRVDGAFLKKIIQRYDTSPATIVATKYPSGPGVPAVFSPEHYRELIALTSSGGAKDLIRNRGYLVDEIELPGGNVDIDTPEDYLAFTGKTLDDLEGNKTDH</sequence>
<dbReference type="EMBL" id="JAATJH010000002">
    <property type="protein sequence ID" value="NJC26409.1"/>
    <property type="molecule type" value="Genomic_DNA"/>
</dbReference>
<dbReference type="RefSeq" id="WP_168037154.1">
    <property type="nucleotide sequence ID" value="NZ_JAATJH010000002.1"/>
</dbReference>
<gene>
    <name evidence="2" type="ORF">GGR27_001908</name>
</gene>
<organism evidence="2 3">
    <name type="scientific">Neolewinella antarctica</name>
    <dbReference type="NCBI Taxonomy" id="442734"/>
    <lineage>
        <taxon>Bacteria</taxon>
        <taxon>Pseudomonadati</taxon>
        <taxon>Bacteroidota</taxon>
        <taxon>Saprospiria</taxon>
        <taxon>Saprospirales</taxon>
        <taxon>Lewinellaceae</taxon>
        <taxon>Neolewinella</taxon>
    </lineage>
</organism>
<dbReference type="EC" id="2.7.7.76" evidence="2"/>
<dbReference type="InterPro" id="IPR025877">
    <property type="entry name" value="MobA-like_NTP_Trfase"/>
</dbReference>
<reference evidence="2 3" key="1">
    <citation type="submission" date="2020-03" db="EMBL/GenBank/DDBJ databases">
        <title>Genomic Encyclopedia of Type Strains, Phase IV (KMG-IV): sequencing the most valuable type-strain genomes for metagenomic binning, comparative biology and taxonomic classification.</title>
        <authorList>
            <person name="Goeker M."/>
        </authorList>
    </citation>
    <scope>NUCLEOTIDE SEQUENCE [LARGE SCALE GENOMIC DNA]</scope>
    <source>
        <strain evidence="2 3">DSM 105096</strain>
    </source>
</reference>
<evidence type="ECO:0000259" key="1">
    <source>
        <dbReference type="Pfam" id="PF12804"/>
    </source>
</evidence>
<feature type="domain" description="MobA-like NTP transferase" evidence="1">
    <location>
        <begin position="8"/>
        <end position="166"/>
    </location>
</feature>
<dbReference type="SUPFAM" id="SSF53448">
    <property type="entry name" value="Nucleotide-diphospho-sugar transferases"/>
    <property type="match status" value="1"/>
</dbReference>
<accession>A0ABX0XAV2</accession>
<evidence type="ECO:0000313" key="2">
    <source>
        <dbReference type="EMBL" id="NJC26409.1"/>
    </source>
</evidence>
<dbReference type="PANTHER" id="PTHR43777:SF1">
    <property type="entry name" value="MOLYBDENUM COFACTOR CYTIDYLYLTRANSFERASE"/>
    <property type="match status" value="1"/>
</dbReference>
<protein>
    <submittedName>
        <fullName evidence="2">Molybdenum cofactor cytidylyltransferase</fullName>
        <ecNumber evidence="2">2.7.7.76</ecNumber>
    </submittedName>
</protein>
<dbReference type="CDD" id="cd04182">
    <property type="entry name" value="GT_2_like_f"/>
    <property type="match status" value="1"/>
</dbReference>
<dbReference type="Gene3D" id="3.90.550.10">
    <property type="entry name" value="Spore Coat Polysaccharide Biosynthesis Protein SpsA, Chain A"/>
    <property type="match status" value="1"/>
</dbReference>
<proteinExistence type="predicted"/>
<dbReference type="GO" id="GO:0061602">
    <property type="term" value="F:molybdenum cofactor cytidylyltransferase activity"/>
    <property type="evidence" value="ECO:0007669"/>
    <property type="project" value="UniProtKB-EC"/>
</dbReference>
<dbReference type="PANTHER" id="PTHR43777">
    <property type="entry name" value="MOLYBDENUM COFACTOR CYTIDYLYLTRANSFERASE"/>
    <property type="match status" value="1"/>
</dbReference>
<dbReference type="Pfam" id="PF12804">
    <property type="entry name" value="NTP_transf_3"/>
    <property type="match status" value="1"/>
</dbReference>
<evidence type="ECO:0000313" key="3">
    <source>
        <dbReference type="Proteomes" id="UP000770785"/>
    </source>
</evidence>